<dbReference type="Proteomes" id="UP000646827">
    <property type="component" value="Unassembled WGS sequence"/>
</dbReference>
<dbReference type="EMBL" id="JAEPRB010000052">
    <property type="protein sequence ID" value="KAG2223929.1"/>
    <property type="molecule type" value="Genomic_DNA"/>
</dbReference>
<comment type="caution">
    <text evidence="5">The sequence shown here is derived from an EMBL/GenBank/DDBJ whole genome shotgun (WGS) entry which is preliminary data.</text>
</comment>
<feature type="compositionally biased region" description="Low complexity" evidence="2">
    <location>
        <begin position="192"/>
        <end position="215"/>
    </location>
</feature>
<dbReference type="AlphaFoldDB" id="A0A8H7VR32"/>
<proteinExistence type="predicted"/>
<evidence type="ECO:0000256" key="2">
    <source>
        <dbReference type="SAM" id="MobiDB-lite"/>
    </source>
</evidence>
<feature type="signal peptide" evidence="3">
    <location>
        <begin position="1"/>
        <end position="20"/>
    </location>
</feature>
<dbReference type="Pfam" id="PF10342">
    <property type="entry name" value="Kre9_KNH"/>
    <property type="match status" value="1"/>
</dbReference>
<reference evidence="5 6" key="1">
    <citation type="submission" date="2020-12" db="EMBL/GenBank/DDBJ databases">
        <title>Metabolic potential, ecology and presence of endohyphal bacteria is reflected in genomic diversity of Mucoromycotina.</title>
        <authorList>
            <person name="Muszewska A."/>
            <person name="Okrasinska A."/>
            <person name="Steczkiewicz K."/>
            <person name="Drgas O."/>
            <person name="Orlowska M."/>
            <person name="Perlinska-Lenart U."/>
            <person name="Aleksandrzak-Piekarczyk T."/>
            <person name="Szatraj K."/>
            <person name="Zielenkiewicz U."/>
            <person name="Pilsyk S."/>
            <person name="Malc E."/>
            <person name="Mieczkowski P."/>
            <person name="Kruszewska J.S."/>
            <person name="Biernat P."/>
            <person name="Pawlowska J."/>
        </authorList>
    </citation>
    <scope>NUCLEOTIDE SEQUENCE [LARGE SCALE GENOMIC DNA]</scope>
    <source>
        <strain evidence="5 6">CBS 142.35</strain>
    </source>
</reference>
<feature type="chain" id="PRO_5034396356" description="Yeast cell wall synthesis Kre9/Knh1-like N-terminal domain-containing protein" evidence="3">
    <location>
        <begin position="21"/>
        <end position="255"/>
    </location>
</feature>
<feature type="region of interest" description="Disordered" evidence="2">
    <location>
        <begin position="144"/>
        <end position="235"/>
    </location>
</feature>
<evidence type="ECO:0000256" key="1">
    <source>
        <dbReference type="ARBA" id="ARBA00022729"/>
    </source>
</evidence>
<feature type="compositionally biased region" description="Low complexity" evidence="2">
    <location>
        <begin position="155"/>
        <end position="184"/>
    </location>
</feature>
<feature type="domain" description="Yeast cell wall synthesis Kre9/Knh1-like N-terminal" evidence="4">
    <location>
        <begin position="26"/>
        <end position="115"/>
    </location>
</feature>
<evidence type="ECO:0000259" key="4">
    <source>
        <dbReference type="Pfam" id="PF10342"/>
    </source>
</evidence>
<dbReference type="OrthoDB" id="5564519at2759"/>
<protein>
    <recommendedName>
        <fullName evidence="4">Yeast cell wall synthesis Kre9/Knh1-like N-terminal domain-containing protein</fullName>
    </recommendedName>
</protein>
<organism evidence="5 6">
    <name type="scientific">Circinella minor</name>
    <dbReference type="NCBI Taxonomy" id="1195481"/>
    <lineage>
        <taxon>Eukaryota</taxon>
        <taxon>Fungi</taxon>
        <taxon>Fungi incertae sedis</taxon>
        <taxon>Mucoromycota</taxon>
        <taxon>Mucoromycotina</taxon>
        <taxon>Mucoromycetes</taxon>
        <taxon>Mucorales</taxon>
        <taxon>Lichtheimiaceae</taxon>
        <taxon>Circinella</taxon>
    </lineage>
</organism>
<accession>A0A8H7VR32</accession>
<sequence>MKSITIASLTILGLVSNVAATISVLTPWQDISWKSGGHADVTWSVDGDDYKSFCHIQLMNGSTDNGQVVAYVTNPEAPVPCTDERYDISPLNDFSSGEYWIRIGNNGKWFYSSTFHFHGKGTIDTKRLNAPVNVLLGEPAPVIDASSSGSKSMAGPTGSVGPTSGPVQSATGSNNSSLPTSSKSMEMPPTPSLSSGNKSGSSSGSSGGLSDQSSSKIDDKKNNVKSPESSSSAVITQPSSWMMAGVTVLVAAMTF</sequence>
<dbReference type="InterPro" id="IPR018466">
    <property type="entry name" value="Kre9/Knh1-like_N"/>
</dbReference>
<keyword evidence="6" id="KW-1185">Reference proteome</keyword>
<evidence type="ECO:0000313" key="6">
    <source>
        <dbReference type="Proteomes" id="UP000646827"/>
    </source>
</evidence>
<evidence type="ECO:0000313" key="5">
    <source>
        <dbReference type="EMBL" id="KAG2223929.1"/>
    </source>
</evidence>
<keyword evidence="1 3" id="KW-0732">Signal</keyword>
<name>A0A8H7VR32_9FUNG</name>
<evidence type="ECO:0000256" key="3">
    <source>
        <dbReference type="SAM" id="SignalP"/>
    </source>
</evidence>
<gene>
    <name evidence="5" type="ORF">INT45_009381</name>
</gene>